<dbReference type="GO" id="GO:0005829">
    <property type="term" value="C:cytosol"/>
    <property type="evidence" value="ECO:0007669"/>
    <property type="project" value="TreeGrafter"/>
</dbReference>
<evidence type="ECO:0000313" key="10">
    <source>
        <dbReference type="Proteomes" id="UP000325440"/>
    </source>
</evidence>
<dbReference type="InterPro" id="IPR050217">
    <property type="entry name" value="Peroxiredoxin"/>
</dbReference>
<dbReference type="GO" id="GO:0006979">
    <property type="term" value="P:response to oxidative stress"/>
    <property type="evidence" value="ECO:0007669"/>
    <property type="project" value="TreeGrafter"/>
</dbReference>
<dbReference type="EMBL" id="CABPRJ010002437">
    <property type="protein sequence ID" value="VVC46126.1"/>
    <property type="molecule type" value="Genomic_DNA"/>
</dbReference>
<evidence type="ECO:0000256" key="4">
    <source>
        <dbReference type="ARBA" id="ARBA00022862"/>
    </source>
</evidence>
<dbReference type="PANTHER" id="PTHR10681">
    <property type="entry name" value="THIOREDOXIN PEROXIDASE"/>
    <property type="match status" value="1"/>
</dbReference>
<evidence type="ECO:0000256" key="1">
    <source>
        <dbReference type="ARBA" id="ARBA00009796"/>
    </source>
</evidence>
<dbReference type="GO" id="GO:0045454">
    <property type="term" value="P:cell redox homeostasis"/>
    <property type="evidence" value="ECO:0007669"/>
    <property type="project" value="TreeGrafter"/>
</dbReference>
<dbReference type="Pfam" id="PF00578">
    <property type="entry name" value="AhpC-TSA"/>
    <property type="match status" value="1"/>
</dbReference>
<evidence type="ECO:0000256" key="6">
    <source>
        <dbReference type="ARBA" id="ARBA00023284"/>
    </source>
</evidence>
<evidence type="ECO:0000256" key="7">
    <source>
        <dbReference type="ARBA" id="ARBA00049091"/>
    </source>
</evidence>
<organism evidence="9 10">
    <name type="scientific">Cinara cedri</name>
    <dbReference type="NCBI Taxonomy" id="506608"/>
    <lineage>
        <taxon>Eukaryota</taxon>
        <taxon>Metazoa</taxon>
        <taxon>Ecdysozoa</taxon>
        <taxon>Arthropoda</taxon>
        <taxon>Hexapoda</taxon>
        <taxon>Insecta</taxon>
        <taxon>Pterygota</taxon>
        <taxon>Neoptera</taxon>
        <taxon>Paraneoptera</taxon>
        <taxon>Hemiptera</taxon>
        <taxon>Sternorrhyncha</taxon>
        <taxon>Aphidomorpha</taxon>
        <taxon>Aphidoidea</taxon>
        <taxon>Aphididae</taxon>
        <taxon>Lachninae</taxon>
        <taxon>Cinara</taxon>
    </lineage>
</organism>
<keyword evidence="4" id="KW-0049">Antioxidant</keyword>
<keyword evidence="5" id="KW-0560">Oxidoreductase</keyword>
<evidence type="ECO:0000256" key="2">
    <source>
        <dbReference type="ARBA" id="ARBA00013017"/>
    </source>
</evidence>
<dbReference type="EC" id="1.11.1.24" evidence="2"/>
<evidence type="ECO:0000256" key="5">
    <source>
        <dbReference type="ARBA" id="ARBA00023002"/>
    </source>
</evidence>
<reference evidence="9 10" key="1">
    <citation type="submission" date="2019-08" db="EMBL/GenBank/DDBJ databases">
        <authorList>
            <person name="Alioto T."/>
            <person name="Alioto T."/>
            <person name="Gomez Garrido J."/>
        </authorList>
    </citation>
    <scope>NUCLEOTIDE SEQUENCE [LARGE SCALE GENOMIC DNA]</scope>
</reference>
<keyword evidence="3" id="KW-0575">Peroxidase</keyword>
<evidence type="ECO:0000259" key="8">
    <source>
        <dbReference type="Pfam" id="PF00578"/>
    </source>
</evidence>
<dbReference type="OrthoDB" id="185659at2759"/>
<accession>A0A5E4NRK1</accession>
<dbReference type="GO" id="GO:0005783">
    <property type="term" value="C:endoplasmic reticulum"/>
    <property type="evidence" value="ECO:0007669"/>
    <property type="project" value="TreeGrafter"/>
</dbReference>
<dbReference type="GO" id="GO:0042744">
    <property type="term" value="P:hydrogen peroxide catabolic process"/>
    <property type="evidence" value="ECO:0007669"/>
    <property type="project" value="TreeGrafter"/>
</dbReference>
<evidence type="ECO:0000256" key="3">
    <source>
        <dbReference type="ARBA" id="ARBA00022559"/>
    </source>
</evidence>
<dbReference type="InterPro" id="IPR000866">
    <property type="entry name" value="AhpC/TSA"/>
</dbReference>
<feature type="non-terminal residue" evidence="9">
    <location>
        <position position="1"/>
    </location>
</feature>
<dbReference type="PANTHER" id="PTHR10681:SF171">
    <property type="entry name" value="PEROXIREDOXIN 4"/>
    <property type="match status" value="1"/>
</dbReference>
<dbReference type="GO" id="GO:0033554">
    <property type="term" value="P:cellular response to stress"/>
    <property type="evidence" value="ECO:0007669"/>
    <property type="project" value="TreeGrafter"/>
</dbReference>
<comment type="similarity">
    <text evidence="1">Belongs to the peroxiredoxin family. AhpC/Prx1 subfamily.</text>
</comment>
<dbReference type="SUPFAM" id="SSF52833">
    <property type="entry name" value="Thioredoxin-like"/>
    <property type="match status" value="1"/>
</dbReference>
<dbReference type="Gene3D" id="3.40.30.10">
    <property type="entry name" value="Glutaredoxin"/>
    <property type="match status" value="1"/>
</dbReference>
<protein>
    <recommendedName>
        <fullName evidence="2">thioredoxin-dependent peroxiredoxin</fullName>
        <ecNumber evidence="2">1.11.1.24</ecNumber>
    </recommendedName>
</protein>
<feature type="domain" description="Alkyl hydroperoxide reductase subunit C/ Thiol specific antioxidant" evidence="8">
    <location>
        <begin position="2"/>
        <end position="93"/>
    </location>
</feature>
<comment type="catalytic activity">
    <reaction evidence="7">
        <text>a hydroperoxide + [thioredoxin]-dithiol = an alcohol + [thioredoxin]-disulfide + H2O</text>
        <dbReference type="Rhea" id="RHEA:62620"/>
        <dbReference type="Rhea" id="RHEA-COMP:10698"/>
        <dbReference type="Rhea" id="RHEA-COMP:10700"/>
        <dbReference type="ChEBI" id="CHEBI:15377"/>
        <dbReference type="ChEBI" id="CHEBI:29950"/>
        <dbReference type="ChEBI" id="CHEBI:30879"/>
        <dbReference type="ChEBI" id="CHEBI:35924"/>
        <dbReference type="ChEBI" id="CHEBI:50058"/>
        <dbReference type="EC" id="1.11.1.24"/>
    </reaction>
</comment>
<proteinExistence type="inferred from homology"/>
<keyword evidence="6" id="KW-0676">Redox-active center</keyword>
<keyword evidence="10" id="KW-1185">Reference proteome</keyword>
<dbReference type="GO" id="GO:0008379">
    <property type="term" value="F:thioredoxin peroxidase activity"/>
    <property type="evidence" value="ECO:0007669"/>
    <property type="project" value="TreeGrafter"/>
</dbReference>
<dbReference type="InterPro" id="IPR036249">
    <property type="entry name" value="Thioredoxin-like_sf"/>
</dbReference>
<evidence type="ECO:0000313" key="9">
    <source>
        <dbReference type="EMBL" id="VVC46126.1"/>
    </source>
</evidence>
<name>A0A5E4NRK1_9HEMI</name>
<gene>
    <name evidence="9" type="ORF">CINCED_3A022235</name>
</gene>
<sequence>SKVCLTELLALCSKVSEFRALHTEIVACSVDSYYSHQAWYRELQSTGKYAIPELPLLSDPTHAISKSYGCYLPELGHSLRAHYIIDTRGILRHVTINDLAVGRNIKEIIRLIQAFQYTD</sequence>
<dbReference type="Proteomes" id="UP000325440">
    <property type="component" value="Unassembled WGS sequence"/>
</dbReference>
<dbReference type="AlphaFoldDB" id="A0A5E4NRK1"/>